<dbReference type="SUPFAM" id="SSF46689">
    <property type="entry name" value="Homeodomain-like"/>
    <property type="match status" value="1"/>
</dbReference>
<dbReference type="RefSeq" id="WP_093460185.1">
    <property type="nucleotide sequence ID" value="NZ_FNST01000002.1"/>
</dbReference>
<dbReference type="GO" id="GO:0000976">
    <property type="term" value="F:transcription cis-regulatory region binding"/>
    <property type="evidence" value="ECO:0007669"/>
    <property type="project" value="TreeGrafter"/>
</dbReference>
<dbReference type="Gene3D" id="1.10.10.60">
    <property type="entry name" value="Homeodomain-like"/>
    <property type="match status" value="1"/>
</dbReference>
<dbReference type="PROSITE" id="PS50977">
    <property type="entry name" value="HTH_TETR_2"/>
    <property type="match status" value="1"/>
</dbReference>
<dbReference type="EMBL" id="FNST01000002">
    <property type="protein sequence ID" value="SEB57062.1"/>
    <property type="molecule type" value="Genomic_DNA"/>
</dbReference>
<evidence type="ECO:0000313" key="7">
    <source>
        <dbReference type="Proteomes" id="UP000198609"/>
    </source>
</evidence>
<dbReference type="InterPro" id="IPR050109">
    <property type="entry name" value="HTH-type_TetR-like_transc_reg"/>
</dbReference>
<keyword evidence="1" id="KW-0805">Transcription regulation</keyword>
<protein>
    <submittedName>
        <fullName evidence="6">DNA-binding transcriptional regulator, AcrR family</fullName>
    </submittedName>
</protein>
<feature type="DNA-binding region" description="H-T-H motif" evidence="4">
    <location>
        <begin position="37"/>
        <end position="56"/>
    </location>
</feature>
<dbReference type="AlphaFoldDB" id="A0A1H4KGJ9"/>
<reference evidence="7" key="1">
    <citation type="submission" date="2016-10" db="EMBL/GenBank/DDBJ databases">
        <authorList>
            <person name="Varghese N."/>
            <person name="Submissions S."/>
        </authorList>
    </citation>
    <scope>NUCLEOTIDE SEQUENCE [LARGE SCALE GENOMIC DNA]</scope>
    <source>
        <strain evidence="7">DSM 40318</strain>
    </source>
</reference>
<evidence type="ECO:0000256" key="3">
    <source>
        <dbReference type="ARBA" id="ARBA00023163"/>
    </source>
</evidence>
<evidence type="ECO:0000256" key="4">
    <source>
        <dbReference type="PROSITE-ProRule" id="PRU00335"/>
    </source>
</evidence>
<evidence type="ECO:0000256" key="2">
    <source>
        <dbReference type="ARBA" id="ARBA00023125"/>
    </source>
</evidence>
<dbReference type="PANTHER" id="PTHR30055:SF234">
    <property type="entry name" value="HTH-TYPE TRANSCRIPTIONAL REGULATOR BETI"/>
    <property type="match status" value="1"/>
</dbReference>
<sequence>MAKLSVGPEDPRVARTRRDVIRASAASLLEDGWEATTHAEVARRAGYSKATIYAHWPTPVDLMRDAIAQICDDATHPPTSGNLHEDLHDSLTALALTLSEGRYDRLMASVIERAGHDEGARDLRDRLYQTATTGVRGILGAHLQPGDVEPCLAMLVGAVLVRATYEGEAVTPAFITDIIDRALDRTTLRGS</sequence>
<gene>
    <name evidence="6" type="ORF">SAMN04490356_0660</name>
</gene>
<keyword evidence="2 4" id="KW-0238">DNA-binding</keyword>
<evidence type="ECO:0000256" key="1">
    <source>
        <dbReference type="ARBA" id="ARBA00023015"/>
    </source>
</evidence>
<name>A0A1H4KGJ9_STRMJ</name>
<proteinExistence type="predicted"/>
<keyword evidence="3" id="KW-0804">Transcription</keyword>
<dbReference type="Proteomes" id="UP000198609">
    <property type="component" value="Unassembled WGS sequence"/>
</dbReference>
<evidence type="ECO:0000313" key="6">
    <source>
        <dbReference type="EMBL" id="SEB57062.1"/>
    </source>
</evidence>
<dbReference type="Pfam" id="PF00440">
    <property type="entry name" value="TetR_N"/>
    <property type="match status" value="1"/>
</dbReference>
<accession>A0A1H4KGJ9</accession>
<dbReference type="InterPro" id="IPR009057">
    <property type="entry name" value="Homeodomain-like_sf"/>
</dbReference>
<evidence type="ECO:0000259" key="5">
    <source>
        <dbReference type="PROSITE" id="PS50977"/>
    </source>
</evidence>
<dbReference type="InterPro" id="IPR036271">
    <property type="entry name" value="Tet_transcr_reg_TetR-rel_C_sf"/>
</dbReference>
<dbReference type="Gene3D" id="1.10.357.10">
    <property type="entry name" value="Tetracycline Repressor, domain 2"/>
    <property type="match status" value="1"/>
</dbReference>
<organism evidence="6 7">
    <name type="scientific">Streptomyces melanosporofaciens</name>
    <dbReference type="NCBI Taxonomy" id="67327"/>
    <lineage>
        <taxon>Bacteria</taxon>
        <taxon>Bacillati</taxon>
        <taxon>Actinomycetota</taxon>
        <taxon>Actinomycetes</taxon>
        <taxon>Kitasatosporales</taxon>
        <taxon>Streptomycetaceae</taxon>
        <taxon>Streptomyces</taxon>
        <taxon>Streptomyces violaceusniger group</taxon>
    </lineage>
</organism>
<dbReference type="SUPFAM" id="SSF48498">
    <property type="entry name" value="Tetracyclin repressor-like, C-terminal domain"/>
    <property type="match status" value="1"/>
</dbReference>
<feature type="domain" description="HTH tetR-type" evidence="5">
    <location>
        <begin position="14"/>
        <end position="74"/>
    </location>
</feature>
<dbReference type="PANTHER" id="PTHR30055">
    <property type="entry name" value="HTH-TYPE TRANSCRIPTIONAL REGULATOR RUTR"/>
    <property type="match status" value="1"/>
</dbReference>
<dbReference type="InterPro" id="IPR001647">
    <property type="entry name" value="HTH_TetR"/>
</dbReference>
<dbReference type="GO" id="GO:0003700">
    <property type="term" value="F:DNA-binding transcription factor activity"/>
    <property type="evidence" value="ECO:0007669"/>
    <property type="project" value="TreeGrafter"/>
</dbReference>
<keyword evidence="7" id="KW-1185">Reference proteome</keyword>
<dbReference type="InterPro" id="IPR011075">
    <property type="entry name" value="TetR_C"/>
</dbReference>
<dbReference type="Pfam" id="PF16859">
    <property type="entry name" value="TetR_C_11"/>
    <property type="match status" value="1"/>
</dbReference>